<organism evidence="1 2">
    <name type="scientific">Methylomonas aurea</name>
    <dbReference type="NCBI Taxonomy" id="2952224"/>
    <lineage>
        <taxon>Bacteria</taxon>
        <taxon>Pseudomonadati</taxon>
        <taxon>Pseudomonadota</taxon>
        <taxon>Gammaproteobacteria</taxon>
        <taxon>Methylococcales</taxon>
        <taxon>Methylococcaceae</taxon>
        <taxon>Methylomonas</taxon>
    </lineage>
</organism>
<protein>
    <submittedName>
        <fullName evidence="1">Uncharacterized protein</fullName>
    </submittedName>
</protein>
<dbReference type="RefSeq" id="WP_033155927.1">
    <property type="nucleotide sequence ID" value="NZ_JANIBM010000033.1"/>
</dbReference>
<keyword evidence="2" id="KW-1185">Reference proteome</keyword>
<comment type="caution">
    <text evidence="1">The sequence shown here is derived from an EMBL/GenBank/DDBJ whole genome shotgun (WGS) entry which is preliminary data.</text>
</comment>
<dbReference type="EMBL" id="JANIBM010000033">
    <property type="protein sequence ID" value="MCQ8182995.1"/>
    <property type="molecule type" value="Genomic_DNA"/>
</dbReference>
<evidence type="ECO:0000313" key="2">
    <source>
        <dbReference type="Proteomes" id="UP001524569"/>
    </source>
</evidence>
<name>A0ABT1UL96_9GAMM</name>
<reference evidence="1 2" key="1">
    <citation type="submission" date="2022-07" db="EMBL/GenBank/DDBJ databases">
        <title>Methylomonas rivi sp. nov., Methylomonas rosea sp. nov., Methylomonas aureus sp. nov. and Methylomonas subterranea sp. nov., four novel methanotrophs isolated from a freshwater creek and the deep terrestrial subsurface.</title>
        <authorList>
            <person name="Abin C."/>
            <person name="Sankaranarayanan K."/>
            <person name="Garner C."/>
            <person name="Sindelar R."/>
            <person name="Kotary K."/>
            <person name="Garner R."/>
            <person name="Barclay S."/>
            <person name="Lawson P."/>
            <person name="Krumholz L."/>
        </authorList>
    </citation>
    <scope>NUCLEOTIDE SEQUENCE [LARGE SCALE GENOMIC DNA]</scope>
    <source>
        <strain evidence="1 2">SURF-1</strain>
    </source>
</reference>
<gene>
    <name evidence="1" type="ORF">NP603_17880</name>
</gene>
<sequence>MQSHSVIDATSQQLVQALMTTSFQLAINPESSVSQSHLQEMIENCVEQGQDDILMSAMQRSTDIDGRLLLTERIISAAELTHLGSATAPNEAAIVFAIPMVIITDLDKALPNRIANPQRIQQLFQTFGLINDEHAIAIHDELFAAEEINWLPSQIRHINRQLTQQAQSGISSAESNHSFRTHLTPSSEGRIVLRFLVGVVVWDDPTRQLFCSDMDQALNQARLEQWSEAFKEDMNGQTGHVIWDIATPSALSMAVSPGIYLLHAVGFFYTASSETQDHQTSKALISTHGVDGVPSEIRVAFFDSAEELSTVFVWPVLAGHDAKSIFEDINELLNKVNVPRVVFAALLPIIEFTGNFDRYFELMCIQLEPEEAQPFNLH</sequence>
<dbReference type="Proteomes" id="UP001524569">
    <property type="component" value="Unassembled WGS sequence"/>
</dbReference>
<proteinExistence type="predicted"/>
<evidence type="ECO:0000313" key="1">
    <source>
        <dbReference type="EMBL" id="MCQ8182995.1"/>
    </source>
</evidence>
<accession>A0ABT1UL96</accession>